<organism evidence="4 5">
    <name type="scientific">Acidocella aquatica</name>
    <dbReference type="NCBI Taxonomy" id="1922313"/>
    <lineage>
        <taxon>Bacteria</taxon>
        <taxon>Pseudomonadati</taxon>
        <taxon>Pseudomonadota</taxon>
        <taxon>Alphaproteobacteria</taxon>
        <taxon>Acetobacterales</taxon>
        <taxon>Acidocellaceae</taxon>
        <taxon>Acidocella</taxon>
    </lineage>
</organism>
<gene>
    <name evidence="4" type="ORF">GCM10010909_24590</name>
</gene>
<evidence type="ECO:0000313" key="4">
    <source>
        <dbReference type="EMBL" id="GLR67778.1"/>
    </source>
</evidence>
<dbReference type="RefSeq" id="WP_284258530.1">
    <property type="nucleotide sequence ID" value="NZ_BSOS01000067.1"/>
</dbReference>
<dbReference type="Gene3D" id="2.40.30.170">
    <property type="match status" value="1"/>
</dbReference>
<evidence type="ECO:0000256" key="1">
    <source>
        <dbReference type="SAM" id="Phobius"/>
    </source>
</evidence>
<dbReference type="InterPro" id="IPR058792">
    <property type="entry name" value="Beta-barrel_RND_2"/>
</dbReference>
<keyword evidence="1" id="KW-1133">Transmembrane helix</keyword>
<dbReference type="Pfam" id="PF25954">
    <property type="entry name" value="Beta-barrel_RND_2"/>
    <property type="match status" value="1"/>
</dbReference>
<dbReference type="PANTHER" id="PTHR30386">
    <property type="entry name" value="MEMBRANE FUSION SUBUNIT OF EMRAB-TOLC MULTIDRUG EFFLUX PUMP"/>
    <property type="match status" value="1"/>
</dbReference>
<feature type="domain" description="Multidrug resistance protein MdtA-like barrel-sandwich hybrid" evidence="2">
    <location>
        <begin position="55"/>
        <end position="234"/>
    </location>
</feature>
<dbReference type="SUPFAM" id="SSF111369">
    <property type="entry name" value="HlyD-like secretion proteins"/>
    <property type="match status" value="2"/>
</dbReference>
<evidence type="ECO:0000259" key="2">
    <source>
        <dbReference type="Pfam" id="PF25917"/>
    </source>
</evidence>
<dbReference type="PANTHER" id="PTHR30386:SF24">
    <property type="entry name" value="MULTIDRUG RESISTANCE EFFLUX PUMP"/>
    <property type="match status" value="1"/>
</dbReference>
<dbReference type="Pfam" id="PF25917">
    <property type="entry name" value="BSH_RND"/>
    <property type="match status" value="1"/>
</dbReference>
<feature type="transmembrane region" description="Helical" evidence="1">
    <location>
        <begin position="12"/>
        <end position="35"/>
    </location>
</feature>
<keyword evidence="1" id="KW-0472">Membrane</keyword>
<protein>
    <recommendedName>
        <fullName evidence="6">HlyD family secretion protein</fullName>
    </recommendedName>
</protein>
<sequence length="337" mass="35051">MSDVTASPPAKRWPFVAAGVIALIAFLAWLVHYLLIGQYLVSTDDAYIAADSSLIAPKISGYVTGVAVRDGQNVHQGDLLVSLDPRDYQIARAAARAAQITAAAQLTLQQAKIAAAQAQIQGDAARLAFAQKNQHRYASLSASGASPEQAREQANSDLTIAQATLSAGQAALEGAITEVDVLKASLAQASAAATQAALDLSHTKITSPFDGTIGAKSVAVGDYLQPGTQIMAVVPLSQVYVIANYKENQITSIQPGQPVSLTVDAFPDLKVTGTVDSIAPASAQEFALLPPDNATGNFTKVIQRVPVKIVLNLTPAAIGALRPGLSVEPTINTRPEP</sequence>
<dbReference type="Gene3D" id="2.40.50.100">
    <property type="match status" value="1"/>
</dbReference>
<proteinExistence type="predicted"/>
<dbReference type="InterPro" id="IPR058625">
    <property type="entry name" value="MdtA-like_BSH"/>
</dbReference>
<dbReference type="Proteomes" id="UP001156641">
    <property type="component" value="Unassembled WGS sequence"/>
</dbReference>
<dbReference type="EMBL" id="BSOS01000067">
    <property type="protein sequence ID" value="GLR67778.1"/>
    <property type="molecule type" value="Genomic_DNA"/>
</dbReference>
<reference evidence="5" key="1">
    <citation type="journal article" date="2019" name="Int. J. Syst. Evol. Microbiol.">
        <title>The Global Catalogue of Microorganisms (GCM) 10K type strain sequencing project: providing services to taxonomists for standard genome sequencing and annotation.</title>
        <authorList>
            <consortium name="The Broad Institute Genomics Platform"/>
            <consortium name="The Broad Institute Genome Sequencing Center for Infectious Disease"/>
            <person name="Wu L."/>
            <person name="Ma J."/>
        </authorList>
    </citation>
    <scope>NUCLEOTIDE SEQUENCE [LARGE SCALE GENOMIC DNA]</scope>
    <source>
        <strain evidence="5">NBRC 112502</strain>
    </source>
</reference>
<dbReference type="Gene3D" id="1.10.287.470">
    <property type="entry name" value="Helix hairpin bin"/>
    <property type="match status" value="1"/>
</dbReference>
<name>A0ABQ6A814_9PROT</name>
<accession>A0ABQ6A814</accession>
<evidence type="ECO:0000259" key="3">
    <source>
        <dbReference type="Pfam" id="PF25954"/>
    </source>
</evidence>
<keyword evidence="5" id="KW-1185">Reference proteome</keyword>
<keyword evidence="1" id="KW-0812">Transmembrane</keyword>
<dbReference type="InterPro" id="IPR050739">
    <property type="entry name" value="MFP"/>
</dbReference>
<feature type="domain" description="CusB-like beta-barrel" evidence="3">
    <location>
        <begin position="238"/>
        <end position="282"/>
    </location>
</feature>
<evidence type="ECO:0008006" key="6">
    <source>
        <dbReference type="Google" id="ProtNLM"/>
    </source>
</evidence>
<evidence type="ECO:0000313" key="5">
    <source>
        <dbReference type="Proteomes" id="UP001156641"/>
    </source>
</evidence>
<comment type="caution">
    <text evidence="4">The sequence shown here is derived from an EMBL/GenBank/DDBJ whole genome shotgun (WGS) entry which is preliminary data.</text>
</comment>